<dbReference type="GO" id="GO:0051539">
    <property type="term" value="F:4 iron, 4 sulfur cluster binding"/>
    <property type="evidence" value="ECO:0007669"/>
    <property type="project" value="UniProtKB-KW"/>
</dbReference>
<dbReference type="InterPro" id="IPR019939">
    <property type="entry name" value="CofG_family"/>
</dbReference>
<dbReference type="EC" id="4.3.1.32" evidence="6"/>
<evidence type="ECO:0000256" key="9">
    <source>
        <dbReference type="ARBA" id="ARBA00022485"/>
    </source>
</evidence>
<evidence type="ECO:0000256" key="17">
    <source>
        <dbReference type="ARBA" id="ARBA00048974"/>
    </source>
</evidence>
<keyword evidence="10" id="KW-0808">Transferase</keyword>
<comment type="function">
    <text evidence="2">Catalyzes the radical-mediated synthesis of 7,8-didemethyl-8-hydroxy-5-deazariboflavin (FO) from 5-amino-6-(D-ribitylamino)uracil and L-tyrosine.</text>
</comment>
<dbReference type="NCBIfam" id="TIGR00423">
    <property type="entry name" value="CofH family radical SAM protein"/>
    <property type="match status" value="1"/>
</dbReference>
<dbReference type="Pfam" id="PF04055">
    <property type="entry name" value="Radical_SAM"/>
    <property type="match status" value="2"/>
</dbReference>
<evidence type="ECO:0000256" key="15">
    <source>
        <dbReference type="ARBA" id="ARBA00023239"/>
    </source>
</evidence>
<comment type="catalytic activity">
    <reaction evidence="17">
        <text>5-amino-5-(4-hydroxybenzyl)-6-(D-ribitylimino)-5,6-dihydrouracil + S-adenosyl-L-methionine = 7,8-didemethyl-8-hydroxy-5-deazariboflavin + 5'-deoxyadenosine + L-methionine + NH4(+) + H(+)</text>
        <dbReference type="Rhea" id="RHEA:55204"/>
        <dbReference type="ChEBI" id="CHEBI:15378"/>
        <dbReference type="ChEBI" id="CHEBI:17319"/>
        <dbReference type="ChEBI" id="CHEBI:28938"/>
        <dbReference type="ChEBI" id="CHEBI:57844"/>
        <dbReference type="ChEBI" id="CHEBI:59789"/>
        <dbReference type="ChEBI" id="CHEBI:59904"/>
        <dbReference type="ChEBI" id="CHEBI:85936"/>
        <dbReference type="EC" id="4.3.1.32"/>
    </reaction>
</comment>
<dbReference type="InterPro" id="IPR019940">
    <property type="entry name" value="CofH_family"/>
</dbReference>
<organism evidence="19 20">
    <name type="scientific">Mangrovihabitans endophyticus</name>
    <dbReference type="NCBI Taxonomy" id="1751298"/>
    <lineage>
        <taxon>Bacteria</taxon>
        <taxon>Bacillati</taxon>
        <taxon>Actinomycetota</taxon>
        <taxon>Actinomycetes</taxon>
        <taxon>Micromonosporales</taxon>
        <taxon>Micromonosporaceae</taxon>
        <taxon>Mangrovihabitans</taxon>
    </lineage>
</organism>
<dbReference type="Gene3D" id="3.20.20.70">
    <property type="entry name" value="Aldolase class I"/>
    <property type="match status" value="2"/>
</dbReference>
<dbReference type="NCBIfam" id="NF004884">
    <property type="entry name" value="PRK06245.1"/>
    <property type="match status" value="1"/>
</dbReference>
<comment type="cofactor">
    <cofactor evidence="1">
        <name>[4Fe-4S] cluster</name>
        <dbReference type="ChEBI" id="CHEBI:49883"/>
    </cofactor>
</comment>
<dbReference type="FunFam" id="3.20.20.70:FF:000134">
    <property type="entry name" value="7,8-didemethyl-8-hydroxy-5-deazariboflavin synthase"/>
    <property type="match status" value="1"/>
</dbReference>
<accession>A0A8J3BX29</accession>
<dbReference type="PROSITE" id="PS51918">
    <property type="entry name" value="RADICAL_SAM"/>
    <property type="match status" value="2"/>
</dbReference>
<dbReference type="SFLD" id="SFLDG01388">
    <property type="entry name" value="7_8-didemethyl-8-hydroxy-5-dea"/>
    <property type="match status" value="2"/>
</dbReference>
<reference evidence="19" key="2">
    <citation type="submission" date="2020-09" db="EMBL/GenBank/DDBJ databases">
        <authorList>
            <person name="Sun Q."/>
            <person name="Zhou Y."/>
        </authorList>
    </citation>
    <scope>NUCLEOTIDE SEQUENCE</scope>
    <source>
        <strain evidence="19">CGMCC 4.7299</strain>
    </source>
</reference>
<evidence type="ECO:0000256" key="5">
    <source>
        <dbReference type="ARBA" id="ARBA00010826"/>
    </source>
</evidence>
<dbReference type="SUPFAM" id="SSF102114">
    <property type="entry name" value="Radical SAM enzymes"/>
    <property type="match status" value="2"/>
</dbReference>
<evidence type="ECO:0000256" key="3">
    <source>
        <dbReference type="ARBA" id="ARBA00004712"/>
    </source>
</evidence>
<evidence type="ECO:0000313" key="19">
    <source>
        <dbReference type="EMBL" id="GGK85924.1"/>
    </source>
</evidence>
<dbReference type="PANTHER" id="PTHR43076">
    <property type="entry name" value="FO SYNTHASE (COFH)"/>
    <property type="match status" value="1"/>
</dbReference>
<evidence type="ECO:0000256" key="1">
    <source>
        <dbReference type="ARBA" id="ARBA00001966"/>
    </source>
</evidence>
<feature type="domain" description="Radical SAM core" evidence="18">
    <location>
        <begin position="54"/>
        <end position="300"/>
    </location>
</feature>
<proteinExistence type="inferred from homology"/>
<protein>
    <recommendedName>
        <fullName evidence="8">FO synthase</fullName>
        <ecNumber evidence="7">2.5.1.147</ecNumber>
        <ecNumber evidence="6">4.3.1.32</ecNumber>
    </recommendedName>
</protein>
<dbReference type="NCBIfam" id="TIGR03550">
    <property type="entry name" value="F420_cofG"/>
    <property type="match status" value="1"/>
</dbReference>
<dbReference type="AlphaFoldDB" id="A0A8J3BX29"/>
<comment type="similarity">
    <text evidence="5">In the N-terminal section; belongs to the radical SAM superfamily. CofG family.</text>
</comment>
<comment type="pathway">
    <text evidence="3">Cofactor biosynthesis; coenzyme F0 biosynthesis.</text>
</comment>
<dbReference type="EC" id="2.5.1.147" evidence="7"/>
<dbReference type="EMBL" id="BMMX01000006">
    <property type="protein sequence ID" value="GGK85924.1"/>
    <property type="molecule type" value="Genomic_DNA"/>
</dbReference>
<keyword evidence="9" id="KW-0004">4Fe-4S</keyword>
<comment type="caution">
    <text evidence="19">The sequence shown here is derived from an EMBL/GenBank/DDBJ whole genome shotgun (WGS) entry which is preliminary data.</text>
</comment>
<dbReference type="SMART" id="SM00729">
    <property type="entry name" value="Elp3"/>
    <property type="match status" value="1"/>
</dbReference>
<evidence type="ECO:0000256" key="12">
    <source>
        <dbReference type="ARBA" id="ARBA00022723"/>
    </source>
</evidence>
<dbReference type="GO" id="GO:0046872">
    <property type="term" value="F:metal ion binding"/>
    <property type="evidence" value="ECO:0007669"/>
    <property type="project" value="UniProtKB-KW"/>
</dbReference>
<keyword evidence="13" id="KW-0408">Iron</keyword>
<dbReference type="NCBIfam" id="TIGR03551">
    <property type="entry name" value="F420_cofH"/>
    <property type="match status" value="1"/>
</dbReference>
<dbReference type="Proteomes" id="UP000656042">
    <property type="component" value="Unassembled WGS sequence"/>
</dbReference>
<dbReference type="SFLD" id="SFLDF00293">
    <property type="entry name" value="((2_3_4_5-tetrahydroxypentyl)a"/>
    <property type="match status" value="1"/>
</dbReference>
<comment type="similarity">
    <text evidence="4">In the C-terminal section; belongs to the radical SAM superfamily. CofH family.</text>
</comment>
<name>A0A8J3BX29_9ACTN</name>
<dbReference type="InterPro" id="IPR034405">
    <property type="entry name" value="F420"/>
</dbReference>
<feature type="domain" description="Radical SAM core" evidence="18">
    <location>
        <begin position="509"/>
        <end position="745"/>
    </location>
</feature>
<dbReference type="CDD" id="cd01335">
    <property type="entry name" value="Radical_SAM"/>
    <property type="match status" value="2"/>
</dbReference>
<dbReference type="InterPro" id="IPR045567">
    <property type="entry name" value="CofH/MnqC-like_C"/>
</dbReference>
<keyword evidence="12" id="KW-0479">Metal-binding</keyword>
<dbReference type="NCBIfam" id="NF006687">
    <property type="entry name" value="PRK09234.1"/>
    <property type="match status" value="1"/>
</dbReference>
<evidence type="ECO:0000259" key="18">
    <source>
        <dbReference type="PROSITE" id="PS51918"/>
    </source>
</evidence>
<dbReference type="GO" id="GO:0141093">
    <property type="term" value="F:5-amino-6-(D-ribitylamino)uracil--L-tyrosine 4-hydroxyphenyl transferase activity"/>
    <property type="evidence" value="ECO:0007669"/>
    <property type="project" value="UniProtKB-EC"/>
</dbReference>
<keyword evidence="14" id="KW-0411">Iron-sulfur</keyword>
<dbReference type="Pfam" id="PF19288">
    <property type="entry name" value="CofH_C"/>
    <property type="match status" value="1"/>
</dbReference>
<evidence type="ECO:0000256" key="14">
    <source>
        <dbReference type="ARBA" id="ARBA00023014"/>
    </source>
</evidence>
<dbReference type="InterPro" id="IPR058240">
    <property type="entry name" value="rSAM_sf"/>
</dbReference>
<dbReference type="InterPro" id="IPR006638">
    <property type="entry name" value="Elp3/MiaA/NifB-like_rSAM"/>
</dbReference>
<dbReference type="InterPro" id="IPR020050">
    <property type="entry name" value="FO_synthase_su2"/>
</dbReference>
<dbReference type="UniPathway" id="UPA00072"/>
<evidence type="ECO:0000256" key="6">
    <source>
        <dbReference type="ARBA" id="ARBA00012126"/>
    </source>
</evidence>
<gene>
    <name evidence="19" type="primary">fbiC</name>
    <name evidence="19" type="ORF">GCM10012284_20260</name>
</gene>
<evidence type="ECO:0000256" key="10">
    <source>
        <dbReference type="ARBA" id="ARBA00022679"/>
    </source>
</evidence>
<evidence type="ECO:0000313" key="20">
    <source>
        <dbReference type="Proteomes" id="UP000656042"/>
    </source>
</evidence>
<sequence length="819" mass="89474">MRRALRRAADGKAVDLDEAAVLLQAQGETFDELLAVAAALRDAGLREAGRPGVVTYSRKVFIPLTRLCRDRCHYCTFATVPHRLPAAFLERDEVLAIAREGARQGCKEALFTLGDRPEDRWPAARRWLDERGYDSTLDYVRACAIAVLEETGLLPHLNPGVLTWADLQRLKPVAPSMGMMLETTATRLWSEPGGPHFGSPDKEPAVRLRVLDDAGRVGVPFTTGVLIGIGETPAERADALFAIRRSARTYGHVQEVIVQNFCAKPDTAMRGMPDAELRELAAAVAVARIILGPRARLQAPPNLIDAEYDLLLRAGIDDWGGVSPVTPDHVNPERPWPQIDLLRRMSERSGFRLRERLTIYPEYVRRGEGWLDPRLAAHVAALAGSDGLADESAAPVGRPWQEPDDAYGGGRTDLFATIDTRGRTGDRRGDFDSVYGDWDEVAAQVGQAPDSSPSDVLAGLRLAAENPAALLEPRHEDKALALFHADGSALDELARLADDVRRDVNGDDITYVVNRNINFSNVCYVGCRFCAFAQRERDADAYRLSVEQVADRAQEAWRDGASEVCMQGGIDPKMPVTAYADLVRAVKSRVPGMHVHAFSPMEIVTGAAKAGVSIGDWLAELRDAGLDTIPGTAAEILDDDVRWVLTKGKLPAATWVEVVSTAHRLGIRSSSTMMYGHVDHPRQWLAHLRVLAGVQDQTGGFTEFVALPFVHTNAPIYLAGIARPGPTWRENRAVHAMARLLLHGRIDNIQCSWVKLGDDGTRAMLDGGCNDLGGTLMEETISRMAGSEHGSARTVAQLKELAATAGRPAVERTTVYARR</sequence>
<evidence type="ECO:0000256" key="7">
    <source>
        <dbReference type="ARBA" id="ARBA00012289"/>
    </source>
</evidence>
<keyword evidence="15" id="KW-0456">Lyase</keyword>
<evidence type="ECO:0000256" key="8">
    <source>
        <dbReference type="ARBA" id="ARBA00022220"/>
    </source>
</evidence>
<comment type="catalytic activity">
    <reaction evidence="16">
        <text>5-amino-6-(D-ribitylamino)uracil + L-tyrosine + S-adenosyl-L-methionine = 5-amino-5-(4-hydroxybenzyl)-6-(D-ribitylimino)-5,6-dihydrouracil + 2-iminoacetate + 5'-deoxyadenosine + L-methionine + H(+)</text>
        <dbReference type="Rhea" id="RHEA:55200"/>
        <dbReference type="ChEBI" id="CHEBI:15378"/>
        <dbReference type="ChEBI" id="CHEBI:15934"/>
        <dbReference type="ChEBI" id="CHEBI:17319"/>
        <dbReference type="ChEBI" id="CHEBI:57844"/>
        <dbReference type="ChEBI" id="CHEBI:58315"/>
        <dbReference type="ChEBI" id="CHEBI:59789"/>
        <dbReference type="ChEBI" id="CHEBI:77846"/>
        <dbReference type="ChEBI" id="CHEBI:85936"/>
        <dbReference type="EC" id="2.5.1.147"/>
    </reaction>
</comment>
<reference evidence="19" key="1">
    <citation type="journal article" date="2014" name="Int. J. Syst. Evol. Microbiol.">
        <title>Complete genome sequence of Corynebacterium casei LMG S-19264T (=DSM 44701T), isolated from a smear-ripened cheese.</title>
        <authorList>
            <consortium name="US DOE Joint Genome Institute (JGI-PGF)"/>
            <person name="Walter F."/>
            <person name="Albersmeier A."/>
            <person name="Kalinowski J."/>
            <person name="Ruckert C."/>
        </authorList>
    </citation>
    <scope>NUCLEOTIDE SEQUENCE</scope>
    <source>
        <strain evidence="19">CGMCC 4.7299</strain>
    </source>
</reference>
<evidence type="ECO:0000256" key="4">
    <source>
        <dbReference type="ARBA" id="ARBA00010051"/>
    </source>
</evidence>
<evidence type="ECO:0000256" key="2">
    <source>
        <dbReference type="ARBA" id="ARBA00003692"/>
    </source>
</evidence>
<dbReference type="HAMAP" id="MF_01612">
    <property type="entry name" value="FO_synth_sub2"/>
    <property type="match status" value="1"/>
</dbReference>
<evidence type="ECO:0000256" key="13">
    <source>
        <dbReference type="ARBA" id="ARBA00023004"/>
    </source>
</evidence>
<dbReference type="InterPro" id="IPR007197">
    <property type="entry name" value="rSAM"/>
</dbReference>
<keyword evidence="20" id="KW-1185">Reference proteome</keyword>
<dbReference type="SFLD" id="SFLDS00029">
    <property type="entry name" value="Radical_SAM"/>
    <property type="match status" value="2"/>
</dbReference>
<dbReference type="GO" id="GO:0044689">
    <property type="term" value="F:7,8-didemethyl-8-hydroxy-5-deazariboflavin synthase activity"/>
    <property type="evidence" value="ECO:0007669"/>
    <property type="project" value="UniProtKB-EC"/>
</dbReference>
<dbReference type="SFLD" id="SFLDG01389">
    <property type="entry name" value="menaquinone_synthsis_involved"/>
    <property type="match status" value="1"/>
</dbReference>
<dbReference type="SFLD" id="SFLDG01064">
    <property type="entry name" value="F420__menaquinone_cofactor_bio"/>
    <property type="match status" value="2"/>
</dbReference>
<evidence type="ECO:0000256" key="11">
    <source>
        <dbReference type="ARBA" id="ARBA00022691"/>
    </source>
</evidence>
<dbReference type="HAMAP" id="MF_01611">
    <property type="entry name" value="FO_synth_sub1"/>
    <property type="match status" value="1"/>
</dbReference>
<dbReference type="InterPro" id="IPR013785">
    <property type="entry name" value="Aldolase_TIM"/>
</dbReference>
<keyword evidence="11" id="KW-0949">S-adenosyl-L-methionine</keyword>
<dbReference type="SFLD" id="SFLDF00294">
    <property type="entry name" value="7_8-didemethyl-8-hydroxy-5-dea"/>
    <property type="match status" value="1"/>
</dbReference>
<dbReference type="PANTHER" id="PTHR43076:SF1">
    <property type="entry name" value="LIPOYL SYNTHASE 2"/>
    <property type="match status" value="1"/>
</dbReference>
<evidence type="ECO:0000256" key="16">
    <source>
        <dbReference type="ARBA" id="ARBA00048468"/>
    </source>
</evidence>